<sequence>MPLVHLPPELVPIIAGHLKSEIDLNCFAQTSQCLYRWVNPCLYQCAVRTMGESLLHWAASKGQLQTLLKLLAFGAKLPANNQNTTTDSHPISTAATYGCVNIIDVLLDLGTDIEYPAGVHGDTPLMIAVREGHLPVVRRLLERGANPTLPNKLDHSPLEVAIIAGSLAVTERLISHVKDLPHTAEVDSLGRALCAAARSRQVDIVKMLLCNGAPVNYIHHQQLETALINATRTGDNEITRLLLDHGADPMIGFETWDSPALACAAWRNHQSIVEMLVKKDPRVGRHFADAMVEAANLGLEDMASYFLLKGANPDHLRSGYRTPLSCAAQHGHVGVVRVLLTAGADPEANDNHGRTPNWYASWLGCPEVLALLREHITPGACQD</sequence>
<evidence type="ECO:0000313" key="4">
    <source>
        <dbReference type="EMBL" id="RDK36595.1"/>
    </source>
</evidence>
<dbReference type="Pfam" id="PF12796">
    <property type="entry name" value="Ank_2"/>
    <property type="match status" value="3"/>
</dbReference>
<dbReference type="InterPro" id="IPR002110">
    <property type="entry name" value="Ankyrin_rpt"/>
</dbReference>
<dbReference type="InterPro" id="IPR036770">
    <property type="entry name" value="Ankyrin_rpt-contain_sf"/>
</dbReference>
<dbReference type="SUPFAM" id="SSF48403">
    <property type="entry name" value="Ankyrin repeat"/>
    <property type="match status" value="1"/>
</dbReference>
<dbReference type="PROSITE" id="PS50297">
    <property type="entry name" value="ANK_REP_REGION"/>
    <property type="match status" value="3"/>
</dbReference>
<feature type="repeat" description="ANK" evidence="3">
    <location>
        <begin position="120"/>
        <end position="152"/>
    </location>
</feature>
<dbReference type="SMART" id="SM00248">
    <property type="entry name" value="ANK"/>
    <property type="match status" value="10"/>
</dbReference>
<reference evidence="4 5" key="1">
    <citation type="submission" date="2018-07" db="EMBL/GenBank/DDBJ databases">
        <title>Section-level genome sequencing of Aspergillus section Nigri to investigate inter- and intra-species variation.</title>
        <authorList>
            <consortium name="DOE Joint Genome Institute"/>
            <person name="Vesth T.C."/>
            <person name="Nybo J.L."/>
            <person name="Theobald S."/>
            <person name="Frisvad J.C."/>
            <person name="Larsen T.O."/>
            <person name="Nielsen K.F."/>
            <person name="Hoof J.B."/>
            <person name="Brandl J."/>
            <person name="Salamov A."/>
            <person name="Riley R."/>
            <person name="Gladden J.M."/>
            <person name="Phatale P."/>
            <person name="Nielsen M.T."/>
            <person name="Lyhne E.K."/>
            <person name="Kogle M.E."/>
            <person name="Strasser K."/>
            <person name="McDonnell E."/>
            <person name="Barry K."/>
            <person name="Clum A."/>
            <person name="Chen C."/>
            <person name="Nolan M."/>
            <person name="Sandor L."/>
            <person name="Kuo A."/>
            <person name="Lipzen A."/>
            <person name="Hainaut M."/>
            <person name="Drula E."/>
            <person name="Tsang A."/>
            <person name="Magnuson J.K."/>
            <person name="Henrissat B."/>
            <person name="Wiebenga A."/>
            <person name="Simmons B.A."/>
            <person name="Makela M.R."/>
            <person name="De vries R.P."/>
            <person name="Grigoriev I.V."/>
            <person name="Mortensen U.H."/>
            <person name="Baker S.E."/>
            <person name="Andersen M.R."/>
        </authorList>
    </citation>
    <scope>NUCLEOTIDE SEQUENCE [LARGE SCALE GENOMIC DNA]</scope>
    <source>
        <strain evidence="4 5">ATCC 13157</strain>
    </source>
</reference>
<feature type="repeat" description="ANK" evidence="3">
    <location>
        <begin position="50"/>
        <end position="82"/>
    </location>
</feature>
<evidence type="ECO:0000256" key="1">
    <source>
        <dbReference type="ARBA" id="ARBA00022737"/>
    </source>
</evidence>
<dbReference type="PANTHER" id="PTHR24198">
    <property type="entry name" value="ANKYRIN REPEAT AND PROTEIN KINASE DOMAIN-CONTAINING PROTEIN"/>
    <property type="match status" value="1"/>
</dbReference>
<dbReference type="EMBL" id="KZ851879">
    <property type="protein sequence ID" value="RDK36595.1"/>
    <property type="molecule type" value="Genomic_DNA"/>
</dbReference>
<protein>
    <submittedName>
        <fullName evidence="4">Ankyrin</fullName>
    </submittedName>
</protein>
<gene>
    <name evidence="4" type="ORF">M752DRAFT_299129</name>
</gene>
<accession>A0A370P3Z9</accession>
<dbReference type="AlphaFoldDB" id="A0A370P3Z9"/>
<dbReference type="PANTHER" id="PTHR24198:SF165">
    <property type="entry name" value="ANKYRIN REPEAT-CONTAINING PROTEIN-RELATED"/>
    <property type="match status" value="1"/>
</dbReference>
<dbReference type="Gene3D" id="1.25.40.20">
    <property type="entry name" value="Ankyrin repeat-containing domain"/>
    <property type="match status" value="3"/>
</dbReference>
<keyword evidence="5" id="KW-1185">Reference proteome</keyword>
<feature type="repeat" description="ANK" evidence="3">
    <location>
        <begin position="222"/>
        <end position="248"/>
    </location>
</feature>
<dbReference type="PROSITE" id="PS50088">
    <property type="entry name" value="ANK_REPEAT"/>
    <property type="match status" value="4"/>
</dbReference>
<proteinExistence type="predicted"/>
<organism evidence="4 5">
    <name type="scientific">Aspergillus phoenicis ATCC 13157</name>
    <dbReference type="NCBI Taxonomy" id="1353007"/>
    <lineage>
        <taxon>Eukaryota</taxon>
        <taxon>Fungi</taxon>
        <taxon>Dikarya</taxon>
        <taxon>Ascomycota</taxon>
        <taxon>Pezizomycotina</taxon>
        <taxon>Eurotiomycetes</taxon>
        <taxon>Eurotiomycetidae</taxon>
        <taxon>Eurotiales</taxon>
        <taxon>Aspergillaceae</taxon>
        <taxon>Aspergillus</taxon>
    </lineage>
</organism>
<dbReference type="PRINTS" id="PR01415">
    <property type="entry name" value="ANKYRIN"/>
</dbReference>
<keyword evidence="1" id="KW-0677">Repeat</keyword>
<dbReference type="Proteomes" id="UP000254937">
    <property type="component" value="Unassembled WGS sequence"/>
</dbReference>
<evidence type="ECO:0000313" key="5">
    <source>
        <dbReference type="Proteomes" id="UP000254937"/>
    </source>
</evidence>
<evidence type="ECO:0000256" key="3">
    <source>
        <dbReference type="PROSITE-ProRule" id="PRU00023"/>
    </source>
</evidence>
<keyword evidence="2 3" id="KW-0040">ANK repeat</keyword>
<feature type="repeat" description="ANK" evidence="3">
    <location>
        <begin position="319"/>
        <end position="351"/>
    </location>
</feature>
<name>A0A370P3Z9_ASPPH</name>
<evidence type="ECO:0000256" key="2">
    <source>
        <dbReference type="ARBA" id="ARBA00023043"/>
    </source>
</evidence>